<organism evidence="1 2">
    <name type="scientific">Tritrichomonas musculus</name>
    <dbReference type="NCBI Taxonomy" id="1915356"/>
    <lineage>
        <taxon>Eukaryota</taxon>
        <taxon>Metamonada</taxon>
        <taxon>Parabasalia</taxon>
        <taxon>Tritrichomonadida</taxon>
        <taxon>Tritrichomonadidae</taxon>
        <taxon>Tritrichomonas</taxon>
    </lineage>
</organism>
<dbReference type="EMBL" id="JAPFFF010000003">
    <property type="protein sequence ID" value="KAK8894948.1"/>
    <property type="molecule type" value="Genomic_DNA"/>
</dbReference>
<reference evidence="1 2" key="1">
    <citation type="submission" date="2024-04" db="EMBL/GenBank/DDBJ databases">
        <title>Tritrichomonas musculus Genome.</title>
        <authorList>
            <person name="Alves-Ferreira E."/>
            <person name="Grigg M."/>
            <person name="Lorenzi H."/>
            <person name="Galac M."/>
        </authorList>
    </citation>
    <scope>NUCLEOTIDE SEQUENCE [LARGE SCALE GENOMIC DNA]</scope>
    <source>
        <strain evidence="1 2">EAF2021</strain>
    </source>
</reference>
<gene>
    <name evidence="1" type="ORF">M9Y10_023390</name>
</gene>
<comment type="caution">
    <text evidence="1">The sequence shown here is derived from an EMBL/GenBank/DDBJ whole genome shotgun (WGS) entry which is preliminary data.</text>
</comment>
<name>A0ABR2KVR7_9EUKA</name>
<sequence>MLNNEVIGLHLRVENNNLIYDPKARVIIKEPKIQSTSSLERACKYCYEKKIDESKRLGEISYYGNNIILNICHICGDGRFLTKQLENIININSYNFKSKAKNMLTPFEDCFKNQLSRIKPKKENVHFDRNASRILTKNHKAEHDVYYHYDCISFPANELKIYNKETKKISGFNEELHTAFILTSLAFSNKIKNKNSIWFKSFGTCSCIDLKKKGRTKRGNSL</sequence>
<accession>A0ABR2KVR7</accession>
<dbReference type="Proteomes" id="UP001470230">
    <property type="component" value="Unassembled WGS sequence"/>
</dbReference>
<keyword evidence="2" id="KW-1185">Reference proteome</keyword>
<evidence type="ECO:0000313" key="1">
    <source>
        <dbReference type="EMBL" id="KAK8894948.1"/>
    </source>
</evidence>
<protein>
    <submittedName>
        <fullName evidence="1">Uncharacterized protein</fullName>
    </submittedName>
</protein>
<proteinExistence type="predicted"/>
<evidence type="ECO:0000313" key="2">
    <source>
        <dbReference type="Proteomes" id="UP001470230"/>
    </source>
</evidence>